<dbReference type="InterPro" id="IPR011419">
    <property type="entry name" value="ATP12_ATP_synth-F1-assembly"/>
</dbReference>
<organism evidence="4 5">
    <name type="scientific">Aliidongia dinghuensis</name>
    <dbReference type="NCBI Taxonomy" id="1867774"/>
    <lineage>
        <taxon>Bacteria</taxon>
        <taxon>Pseudomonadati</taxon>
        <taxon>Pseudomonadota</taxon>
        <taxon>Alphaproteobacteria</taxon>
        <taxon>Rhodospirillales</taxon>
        <taxon>Dongiaceae</taxon>
        <taxon>Aliidongia</taxon>
    </lineage>
</organism>
<keyword evidence="2" id="KW-0809">Transit peptide</keyword>
<proteinExistence type="inferred from homology"/>
<dbReference type="Pfam" id="PF07542">
    <property type="entry name" value="ATP12"/>
    <property type="match status" value="1"/>
</dbReference>
<dbReference type="RefSeq" id="WP_189048901.1">
    <property type="nucleotide sequence ID" value="NZ_BMJQ01000010.1"/>
</dbReference>
<accession>A0A8J3E544</accession>
<dbReference type="SUPFAM" id="SSF160909">
    <property type="entry name" value="ATP12-like"/>
    <property type="match status" value="1"/>
</dbReference>
<evidence type="ECO:0000313" key="4">
    <source>
        <dbReference type="EMBL" id="GGF29495.1"/>
    </source>
</evidence>
<reference evidence="4" key="1">
    <citation type="journal article" date="2014" name="Int. J. Syst. Evol. Microbiol.">
        <title>Complete genome sequence of Corynebacterium casei LMG S-19264T (=DSM 44701T), isolated from a smear-ripened cheese.</title>
        <authorList>
            <consortium name="US DOE Joint Genome Institute (JGI-PGF)"/>
            <person name="Walter F."/>
            <person name="Albersmeier A."/>
            <person name="Kalinowski J."/>
            <person name="Ruckert C."/>
        </authorList>
    </citation>
    <scope>NUCLEOTIDE SEQUENCE</scope>
    <source>
        <strain evidence="4">CGMCC 1.15725</strain>
    </source>
</reference>
<name>A0A8J3E544_9PROT</name>
<gene>
    <name evidence="4" type="ORF">GCM10011611_39440</name>
</gene>
<keyword evidence="5" id="KW-1185">Reference proteome</keyword>
<comment type="caution">
    <text evidence="4">The sequence shown here is derived from an EMBL/GenBank/DDBJ whole genome shotgun (WGS) entry which is preliminary data.</text>
</comment>
<dbReference type="Gene3D" id="1.10.3580.10">
    <property type="entry name" value="ATP12 ATPase"/>
    <property type="match status" value="1"/>
</dbReference>
<dbReference type="InterPro" id="IPR042272">
    <property type="entry name" value="ATP12_ATP_synth-F1-assembly_N"/>
</dbReference>
<dbReference type="AlphaFoldDB" id="A0A8J3E544"/>
<reference evidence="4" key="2">
    <citation type="submission" date="2020-09" db="EMBL/GenBank/DDBJ databases">
        <authorList>
            <person name="Sun Q."/>
            <person name="Zhou Y."/>
        </authorList>
    </citation>
    <scope>NUCLEOTIDE SEQUENCE</scope>
    <source>
        <strain evidence="4">CGMCC 1.15725</strain>
    </source>
</reference>
<dbReference type="Gene3D" id="3.30.2180.10">
    <property type="entry name" value="ATP12-like"/>
    <property type="match status" value="1"/>
</dbReference>
<dbReference type="InterPro" id="IPR023335">
    <property type="entry name" value="ATP12_ortho_dom_sf"/>
</dbReference>
<evidence type="ECO:0000256" key="3">
    <source>
        <dbReference type="ARBA" id="ARBA00023186"/>
    </source>
</evidence>
<dbReference type="PANTHER" id="PTHR21013:SF10">
    <property type="entry name" value="ATP SYNTHASE MITOCHONDRIAL F1 COMPLEX ASSEMBLY FACTOR 2"/>
    <property type="match status" value="1"/>
</dbReference>
<dbReference type="EMBL" id="BMJQ01000010">
    <property type="protein sequence ID" value="GGF29495.1"/>
    <property type="molecule type" value="Genomic_DNA"/>
</dbReference>
<evidence type="ECO:0000256" key="1">
    <source>
        <dbReference type="ARBA" id="ARBA00008231"/>
    </source>
</evidence>
<dbReference type="PANTHER" id="PTHR21013">
    <property type="entry name" value="ATP SYNTHASE MITOCHONDRIAL F1 COMPLEX ASSEMBLY FACTOR 2/ATP12 PROTEIN, MITOCHONDRIAL PRECURSOR"/>
    <property type="match status" value="1"/>
</dbReference>
<evidence type="ECO:0000313" key="5">
    <source>
        <dbReference type="Proteomes" id="UP000646365"/>
    </source>
</evidence>
<dbReference type="Proteomes" id="UP000646365">
    <property type="component" value="Unassembled WGS sequence"/>
</dbReference>
<sequence>MKRFYKQVAAAPVDGGFGVELDGKALRTPAKAPLLLPTAPLAAAVADEWAAQDETVKPDTMRLMQLASTAIDRVARHRLAVVDEAAGYAASDLLCYRAEAPDSLIAREAALWQPLLDWAMVRFDAPLAVTRGIVHVDQPEASLKALKAILLDLDVLTLTAVADLTAATGSLVIALAVWDGHLDAAGAAEATLIDETVQNERWGEDAEAKARRDRLVADIHAAARFLQLLKA</sequence>
<dbReference type="GO" id="GO:0043461">
    <property type="term" value="P:proton-transporting ATP synthase complex assembly"/>
    <property type="evidence" value="ECO:0007669"/>
    <property type="project" value="InterPro"/>
</dbReference>
<evidence type="ECO:0000256" key="2">
    <source>
        <dbReference type="ARBA" id="ARBA00022946"/>
    </source>
</evidence>
<comment type="similarity">
    <text evidence="1">Belongs to the ATP12 family.</text>
</comment>
<protein>
    <submittedName>
        <fullName evidence="4">ATPase</fullName>
    </submittedName>
</protein>
<keyword evidence="3" id="KW-0143">Chaperone</keyword>